<dbReference type="Proteomes" id="UP000016567">
    <property type="component" value="Unassembled WGS sequence"/>
</dbReference>
<dbReference type="RefSeq" id="WP_021708338.1">
    <property type="nucleotide sequence ID" value="NZ_BAOB01000037.1"/>
</dbReference>
<keyword evidence="3" id="KW-1185">Reference proteome</keyword>
<accession>U3C7X3</accession>
<protein>
    <submittedName>
        <fullName evidence="2">Uncharacterized protein</fullName>
    </submittedName>
</protein>
<dbReference type="OrthoDB" id="6948436at2"/>
<dbReference type="AlphaFoldDB" id="U3C7X3"/>
<gene>
    <name evidence="2" type="ORF">VAZ01S_012_00380</name>
</gene>
<proteinExistence type="predicted"/>
<keyword evidence="1" id="KW-0812">Transmembrane</keyword>
<dbReference type="EMBL" id="BATL01000012">
    <property type="protein sequence ID" value="GAD74558.1"/>
    <property type="molecule type" value="Genomic_DNA"/>
</dbReference>
<comment type="caution">
    <text evidence="2">The sequence shown here is derived from an EMBL/GenBank/DDBJ whole genome shotgun (WGS) entry which is preliminary data.</text>
</comment>
<feature type="transmembrane region" description="Helical" evidence="1">
    <location>
        <begin position="28"/>
        <end position="49"/>
    </location>
</feature>
<evidence type="ECO:0000313" key="3">
    <source>
        <dbReference type="Proteomes" id="UP000016567"/>
    </source>
</evidence>
<keyword evidence="1" id="KW-1133">Transmembrane helix</keyword>
<dbReference type="eggNOG" id="ENOG5031PW3">
    <property type="taxonomic scope" value="Bacteria"/>
</dbReference>
<organism evidence="2 3">
    <name type="scientific">Vibrio azureus NBRC 104587</name>
    <dbReference type="NCBI Taxonomy" id="1219077"/>
    <lineage>
        <taxon>Bacteria</taxon>
        <taxon>Pseudomonadati</taxon>
        <taxon>Pseudomonadota</taxon>
        <taxon>Gammaproteobacteria</taxon>
        <taxon>Vibrionales</taxon>
        <taxon>Vibrionaceae</taxon>
        <taxon>Vibrio</taxon>
    </lineage>
</organism>
<name>U3C7X3_9VIBR</name>
<sequence>MRISDKATIDNLPCFIKIEPVEKPNNTLYNFLVCTSAVIGLVGVITLFLGPDTIYYDRNDGPTLLQLIQIFPGPIASVGIALHQLFSHVVNVRHSKYLDEIDAKIKSSIDIYDNDLPSGYKISVDVTEQDFVYKCSLKLKEESSEQQEQVINE</sequence>
<evidence type="ECO:0000256" key="1">
    <source>
        <dbReference type="SAM" id="Phobius"/>
    </source>
</evidence>
<keyword evidence="1" id="KW-0472">Membrane</keyword>
<evidence type="ECO:0000313" key="2">
    <source>
        <dbReference type="EMBL" id="GAD74558.1"/>
    </source>
</evidence>
<reference evidence="2 3" key="1">
    <citation type="submission" date="2013-09" db="EMBL/GenBank/DDBJ databases">
        <title>Whole genome shotgun sequence of Vibrio azureus NBRC 104587.</title>
        <authorList>
            <person name="Isaki S."/>
            <person name="Hosoyama A."/>
            <person name="Numata M."/>
            <person name="Hashimoto M."/>
            <person name="Hosoyama Y."/>
            <person name="Tsuchikane K."/>
            <person name="Noguchi M."/>
            <person name="Hirakata S."/>
            <person name="Ichikawa N."/>
            <person name="Ohji S."/>
            <person name="Yamazoe A."/>
            <person name="Fujita N."/>
        </authorList>
    </citation>
    <scope>NUCLEOTIDE SEQUENCE [LARGE SCALE GENOMIC DNA]</scope>
    <source>
        <strain evidence="2 3">NBRC 104587</strain>
    </source>
</reference>